<sequence length="47" mass="4963">MKELLSVDNLRSAGIHKAKVIAILNCMALVGGTIAVNQKSNDLNKVA</sequence>
<organism evidence="2 3">
    <name type="scientific">Clostridium tanneri</name>
    <dbReference type="NCBI Taxonomy" id="3037988"/>
    <lineage>
        <taxon>Bacteria</taxon>
        <taxon>Bacillati</taxon>
        <taxon>Bacillota</taxon>
        <taxon>Clostridia</taxon>
        <taxon>Eubacteriales</taxon>
        <taxon>Clostridiaceae</taxon>
        <taxon>Clostridium</taxon>
    </lineage>
</organism>
<proteinExistence type="predicted"/>
<dbReference type="EMBL" id="JARUJP010000060">
    <property type="protein sequence ID" value="MDW8803193.1"/>
    <property type="molecule type" value="Genomic_DNA"/>
</dbReference>
<comment type="caution">
    <text evidence="2">The sequence shown here is derived from an EMBL/GenBank/DDBJ whole genome shotgun (WGS) entry which is preliminary data.</text>
</comment>
<name>A0ABU4JYG9_9CLOT</name>
<dbReference type="Proteomes" id="UP001281656">
    <property type="component" value="Unassembled WGS sequence"/>
</dbReference>
<keyword evidence="1" id="KW-0472">Membrane</keyword>
<dbReference type="RefSeq" id="WP_318799355.1">
    <property type="nucleotide sequence ID" value="NZ_JARUJP010000060.1"/>
</dbReference>
<evidence type="ECO:0000256" key="1">
    <source>
        <dbReference type="SAM" id="Phobius"/>
    </source>
</evidence>
<reference evidence="2 3" key="1">
    <citation type="submission" date="2023-04" db="EMBL/GenBank/DDBJ databases">
        <title>Clostridium tannerae sp. nov., isolated from the fecal material of an alpaca.</title>
        <authorList>
            <person name="Miller S."/>
            <person name="Hendry M."/>
            <person name="King J."/>
            <person name="Sankaranarayanan K."/>
            <person name="Lawson P.A."/>
        </authorList>
    </citation>
    <scope>NUCLEOTIDE SEQUENCE [LARGE SCALE GENOMIC DNA]</scope>
    <source>
        <strain evidence="2 3">A1-XYC3</strain>
    </source>
</reference>
<gene>
    <name evidence="2" type="ORF">P8V03_18865</name>
</gene>
<evidence type="ECO:0000313" key="3">
    <source>
        <dbReference type="Proteomes" id="UP001281656"/>
    </source>
</evidence>
<keyword evidence="1" id="KW-0812">Transmembrane</keyword>
<protein>
    <submittedName>
        <fullName evidence="2">Uncharacterized protein</fullName>
    </submittedName>
</protein>
<keyword evidence="1" id="KW-1133">Transmembrane helix</keyword>
<accession>A0ABU4JYG9</accession>
<keyword evidence="3" id="KW-1185">Reference proteome</keyword>
<feature type="transmembrane region" description="Helical" evidence="1">
    <location>
        <begin position="20"/>
        <end position="37"/>
    </location>
</feature>
<evidence type="ECO:0000313" key="2">
    <source>
        <dbReference type="EMBL" id="MDW8803193.1"/>
    </source>
</evidence>